<evidence type="ECO:0000313" key="1">
    <source>
        <dbReference type="EMBL" id="MBE9403247.1"/>
    </source>
</evidence>
<sequence length="175" mass="18169">MAHSRRSRLPARSRSVTGIPLSLALIALLLGLQLSAALDSGTTSRVRTGSSSVEGAAVPGKNESGLPVITEMTLGTEVQRLIDSGAILPMASFDAAQCLREQNIPDSVLIMEEVAWGAEETPGWLLVHGPGDRETLRSTGGIVSATVVLPQCGSVQDADPAANLLWTGQVMVGSV</sequence>
<keyword evidence="2" id="KW-1185">Reference proteome</keyword>
<comment type="caution">
    <text evidence="1">The sequence shown here is derived from an EMBL/GenBank/DDBJ whole genome shotgun (WGS) entry which is preliminary data.</text>
</comment>
<gene>
    <name evidence="1" type="ORF">IOE58_03235</name>
</gene>
<dbReference type="EMBL" id="JADEYR010000002">
    <property type="protein sequence ID" value="MBE9403247.1"/>
    <property type="molecule type" value="Genomic_DNA"/>
</dbReference>
<dbReference type="Proteomes" id="UP000644727">
    <property type="component" value="Unassembled WGS sequence"/>
</dbReference>
<organism evidence="1 2">
    <name type="scientific">Brachybacterium epidermidis</name>
    <dbReference type="NCBI Taxonomy" id="2781983"/>
    <lineage>
        <taxon>Bacteria</taxon>
        <taxon>Bacillati</taxon>
        <taxon>Actinomycetota</taxon>
        <taxon>Actinomycetes</taxon>
        <taxon>Micrococcales</taxon>
        <taxon>Dermabacteraceae</taxon>
        <taxon>Brachybacterium</taxon>
    </lineage>
</organism>
<protein>
    <submittedName>
        <fullName evidence="1">Uncharacterized protein</fullName>
    </submittedName>
</protein>
<name>A0ABR9VYI8_9MICO</name>
<reference evidence="1 2" key="1">
    <citation type="submission" date="2020-10" db="EMBL/GenBank/DDBJ databases">
        <title>Draft genome and description of Brachybacterium epidermidis sp nov.</title>
        <authorList>
            <person name="Boxberger M."/>
            <person name="La Scola B."/>
        </authorList>
    </citation>
    <scope>NUCLEOTIDE SEQUENCE [LARGE SCALE GENOMIC DNA]</scope>
    <source>
        <strain evidence="1 2">Marseille-Q2903</strain>
    </source>
</reference>
<accession>A0ABR9VYI8</accession>
<proteinExistence type="predicted"/>
<evidence type="ECO:0000313" key="2">
    <source>
        <dbReference type="Proteomes" id="UP000644727"/>
    </source>
</evidence>